<name>A0AAG5D2C7_ANOAO</name>
<protein>
    <submittedName>
        <fullName evidence="1">Uncharacterized protein</fullName>
    </submittedName>
</protein>
<dbReference type="AlphaFoldDB" id="A0AAG5D2C7"/>
<proteinExistence type="predicted"/>
<accession>A0AAG5D2C7</accession>
<evidence type="ECO:0000313" key="2">
    <source>
        <dbReference type="Proteomes" id="UP000075880"/>
    </source>
</evidence>
<sequence length="585" mass="67416">MNPGSKYEQDIPKRLQSDVIFAEKVSLDRCTAVVYVVTRDIQLFEVQQKAILRSVFLGLAGGSAWPKPVCNSRLLNEHDDATERFSSVDEWPSSVSLRIFRANDGTRRKLFILVQLDRTLVVVQRRTVDAGGSCCSLELHSRYDEFRQLTLVENGHRAGSCMVQIEVYDRAEPIVTDFLSRAPSGADARLPSMEDNFTCFDHVLKTLRNQTAERRAQLEVSRLTVSEVFHGMNERMKTVPSLLRSSNPEEKMPLVRYGELWKRIHNDRLVIGVPLFNCTYKRRLTLTNLRLVLVNRDLRPVSYTTRFYRLRDDDYNFKSYDEIMEMDDVIANPLAFDQEWIAGKDKVLYSEETAVFVASFNLSALFEPGQGVSFDCFIQYNVAAIETECDELQLSVGTLELPQAQLYSTDLWVHFKVEEISRDLLTVTCTSELLSLTVCYNREPSVGMKEFCVGRLGFVEVLSTDAYRALLYCSDNTYWQGTMIRLDRIVDKRLKIKLYSRYSHQLTTFLRSIYADYEETCSIDLCASNQHATAQELKQHLLEELRTKIEQPTNREECMRKEFCTDLIYCSLQMHTPGREPEPSS</sequence>
<keyword evidence="2" id="KW-1185">Reference proteome</keyword>
<evidence type="ECO:0000313" key="1">
    <source>
        <dbReference type="EnsemblMetazoa" id="ENSAATROPP005326"/>
    </source>
</evidence>
<dbReference type="EnsemblMetazoa" id="ENSAATROPT005780">
    <property type="protein sequence ID" value="ENSAATROPP005326"/>
    <property type="gene ID" value="ENSAATROPG004664"/>
</dbReference>
<dbReference type="Proteomes" id="UP000075880">
    <property type="component" value="Unassembled WGS sequence"/>
</dbReference>
<reference evidence="1" key="1">
    <citation type="submission" date="2024-04" db="UniProtKB">
        <authorList>
            <consortium name="EnsemblMetazoa"/>
        </authorList>
    </citation>
    <scope>IDENTIFICATION</scope>
    <source>
        <strain evidence="1">EBRO</strain>
    </source>
</reference>
<organism evidence="1 2">
    <name type="scientific">Anopheles atroparvus</name>
    <name type="common">European mosquito</name>
    <dbReference type="NCBI Taxonomy" id="41427"/>
    <lineage>
        <taxon>Eukaryota</taxon>
        <taxon>Metazoa</taxon>
        <taxon>Ecdysozoa</taxon>
        <taxon>Arthropoda</taxon>
        <taxon>Hexapoda</taxon>
        <taxon>Insecta</taxon>
        <taxon>Pterygota</taxon>
        <taxon>Neoptera</taxon>
        <taxon>Endopterygota</taxon>
        <taxon>Diptera</taxon>
        <taxon>Nematocera</taxon>
        <taxon>Culicoidea</taxon>
        <taxon>Culicidae</taxon>
        <taxon>Anophelinae</taxon>
        <taxon>Anopheles</taxon>
    </lineage>
</organism>